<dbReference type="GO" id="GO:0008924">
    <property type="term" value="F:L-malate dehydrogenase (quinone) activity"/>
    <property type="evidence" value="ECO:0007669"/>
    <property type="project" value="UniProtKB-UniRule"/>
</dbReference>
<dbReference type="NCBIfam" id="NF003605">
    <property type="entry name" value="PRK05257.1-4"/>
    <property type="match status" value="1"/>
</dbReference>
<dbReference type="NCBIfam" id="NF003603">
    <property type="entry name" value="PRK05257.1-1"/>
    <property type="match status" value="1"/>
</dbReference>
<dbReference type="NCBIfam" id="TIGR01320">
    <property type="entry name" value="mal_quin_oxido"/>
    <property type="match status" value="1"/>
</dbReference>
<dbReference type="UniPathway" id="UPA00223">
    <property type="reaction ID" value="UER01008"/>
</dbReference>
<comment type="cofactor">
    <cofactor evidence="2 9">
        <name>FAD</name>
        <dbReference type="ChEBI" id="CHEBI:57692"/>
    </cofactor>
</comment>
<keyword evidence="5 9" id="KW-0816">Tricarboxylic acid cycle</keyword>
<dbReference type="PROSITE" id="PS51257">
    <property type="entry name" value="PROKAR_LIPOPROTEIN"/>
    <property type="match status" value="1"/>
</dbReference>
<dbReference type="InterPro" id="IPR006231">
    <property type="entry name" value="MQO"/>
</dbReference>
<dbReference type="Gene3D" id="3.50.50.60">
    <property type="entry name" value="FAD/NAD(P)-binding domain"/>
    <property type="match status" value="1"/>
</dbReference>
<dbReference type="HAMAP" id="MF_00212">
    <property type="entry name" value="MQO"/>
    <property type="match status" value="1"/>
</dbReference>
<sequence>MRKSILFFMACLILTACDKTLPASSEKPVDVLLIGAGTMSATLGSMLKELDPSLTMAMYERLDSVAAESSDAMNNAGTGHSAFMELNYTPEAADGHVETKKAVEINEQFEISKQFWAYEVAHKNLGDPRSFINNVPHMSFVWGDDNIAFLRKRYAALQKENLFKGMLYSEDHAQIEQWAPLVMTGRDKNQKVAATRMEIGTDVNYGTLTRSLVKNLTEKHGVELHLRNQVEDIKRGADGVWNVKVKNLADGKEQNVRAKFVFVGAGGGALPLLEKSGIPEAKGFGGVPVGGQWLVTTNPEVIKQHYAKVYGKASVGSPPMSVPHLDTRIIDGKQALLFGPFATFSTKFLKNGSWIDLPASIGTGNVRPMLQAGYDNIPLTKYLVQQVMNSPEDRLKTLREYFPNARMEDWTLQNAGQRVQIVRDDPVKGGLLQFGTEVVGAADGSIVALLGASPGASTAPPIMIKVLQTAFKGRLATPEWQAKMKEMVPSYGRKLNDDVALANQIRQYSSAGLGLKAFTLEASGAAPAAAVVPVAAAVAPAAAAPAASAAAN</sequence>
<reference evidence="10 11" key="1">
    <citation type="journal article" date="2015" name="Genome Announc.">
        <title>Genome Sequence of Mushroom Soft-Rot Pathogen Janthinobacterium agaricidamnosum.</title>
        <authorList>
            <person name="Graupner K."/>
            <person name="Lackner G."/>
            <person name="Hertweck C."/>
        </authorList>
    </citation>
    <scope>NUCLEOTIDE SEQUENCE [LARGE SCALE GENOMIC DNA]</scope>
    <source>
        <strain evidence="11">NBRC 102515 / DSM 9628</strain>
    </source>
</reference>
<gene>
    <name evidence="9 10" type="primary">mqo</name>
    <name evidence="10" type="ORF">GJA_714</name>
</gene>
<evidence type="ECO:0000256" key="1">
    <source>
        <dbReference type="ARBA" id="ARBA00001139"/>
    </source>
</evidence>
<dbReference type="HOGENOM" id="CLU_028151_0_0_4"/>
<keyword evidence="7 9" id="KW-0274">FAD</keyword>
<dbReference type="PATRIC" id="fig|1349767.4.peg.2426"/>
<dbReference type="EC" id="1.1.5.4" evidence="9"/>
<dbReference type="PANTHER" id="PTHR43104:SF2">
    <property type="entry name" value="L-2-HYDROXYGLUTARATE DEHYDROGENASE, MITOCHONDRIAL"/>
    <property type="match status" value="1"/>
</dbReference>
<dbReference type="RefSeq" id="WP_051780230.1">
    <property type="nucleotide sequence ID" value="NZ_BCTH01000053.1"/>
</dbReference>
<evidence type="ECO:0000256" key="8">
    <source>
        <dbReference type="ARBA" id="ARBA00023002"/>
    </source>
</evidence>
<dbReference type="Proteomes" id="UP000027604">
    <property type="component" value="Chromosome I"/>
</dbReference>
<organism evidence="10 11">
    <name type="scientific">Janthinobacterium agaricidamnosum NBRC 102515 = DSM 9628</name>
    <dbReference type="NCBI Taxonomy" id="1349767"/>
    <lineage>
        <taxon>Bacteria</taxon>
        <taxon>Pseudomonadati</taxon>
        <taxon>Pseudomonadota</taxon>
        <taxon>Betaproteobacteria</taxon>
        <taxon>Burkholderiales</taxon>
        <taxon>Oxalobacteraceae</taxon>
        <taxon>Janthinobacterium</taxon>
    </lineage>
</organism>
<evidence type="ECO:0000256" key="6">
    <source>
        <dbReference type="ARBA" id="ARBA00022630"/>
    </source>
</evidence>
<dbReference type="NCBIfam" id="NF003606">
    <property type="entry name" value="PRK05257.2-1"/>
    <property type="match status" value="1"/>
</dbReference>
<dbReference type="KEGG" id="jag:GJA_714"/>
<keyword evidence="11" id="KW-1185">Reference proteome</keyword>
<evidence type="ECO:0000256" key="4">
    <source>
        <dbReference type="ARBA" id="ARBA00006389"/>
    </source>
</evidence>
<keyword evidence="6 9" id="KW-0285">Flavoprotein</keyword>
<dbReference type="NCBIfam" id="NF003611">
    <property type="entry name" value="PRK05257.3-2"/>
    <property type="match status" value="1"/>
</dbReference>
<dbReference type="NCBIfam" id="NF003609">
    <property type="entry name" value="PRK05257.2-5"/>
    <property type="match status" value="1"/>
</dbReference>
<evidence type="ECO:0000313" key="10">
    <source>
        <dbReference type="EMBL" id="CDG81373.1"/>
    </source>
</evidence>
<dbReference type="Pfam" id="PF06039">
    <property type="entry name" value="Mqo"/>
    <property type="match status" value="1"/>
</dbReference>
<evidence type="ECO:0000256" key="7">
    <source>
        <dbReference type="ARBA" id="ARBA00022827"/>
    </source>
</evidence>
<comment type="pathway">
    <text evidence="3 9">Carbohydrate metabolism; tricarboxylic acid cycle; oxaloacetate from (S)-malate (quinone route): step 1/1.</text>
</comment>
<dbReference type="PANTHER" id="PTHR43104">
    <property type="entry name" value="L-2-HYDROXYGLUTARATE DEHYDROGENASE, MITOCHONDRIAL"/>
    <property type="match status" value="1"/>
</dbReference>
<evidence type="ECO:0000256" key="5">
    <source>
        <dbReference type="ARBA" id="ARBA00022532"/>
    </source>
</evidence>
<dbReference type="EMBL" id="HG322949">
    <property type="protein sequence ID" value="CDG81373.1"/>
    <property type="molecule type" value="Genomic_DNA"/>
</dbReference>
<dbReference type="eggNOG" id="COG0579">
    <property type="taxonomic scope" value="Bacteria"/>
</dbReference>
<evidence type="ECO:0000313" key="11">
    <source>
        <dbReference type="Proteomes" id="UP000027604"/>
    </source>
</evidence>
<dbReference type="SUPFAM" id="SSF51905">
    <property type="entry name" value="FAD/NAD(P)-binding domain"/>
    <property type="match status" value="1"/>
</dbReference>
<dbReference type="AlphaFoldDB" id="W0V213"/>
<name>W0V213_9BURK</name>
<accession>W0V213</accession>
<dbReference type="GO" id="GO:0047545">
    <property type="term" value="F:(S)-2-hydroxyglutarate dehydrogenase activity"/>
    <property type="evidence" value="ECO:0007669"/>
    <property type="project" value="TreeGrafter"/>
</dbReference>
<dbReference type="InterPro" id="IPR036188">
    <property type="entry name" value="FAD/NAD-bd_sf"/>
</dbReference>
<evidence type="ECO:0000256" key="2">
    <source>
        <dbReference type="ARBA" id="ARBA00001974"/>
    </source>
</evidence>
<evidence type="ECO:0000256" key="9">
    <source>
        <dbReference type="HAMAP-Rule" id="MF_00212"/>
    </source>
</evidence>
<dbReference type="NCBIfam" id="NF009875">
    <property type="entry name" value="PRK13339.1"/>
    <property type="match status" value="1"/>
</dbReference>
<dbReference type="Gene3D" id="3.30.9.10">
    <property type="entry name" value="D-Amino Acid Oxidase, subunit A, domain 2"/>
    <property type="match status" value="1"/>
</dbReference>
<dbReference type="GO" id="GO:0006099">
    <property type="term" value="P:tricarboxylic acid cycle"/>
    <property type="evidence" value="ECO:0007669"/>
    <property type="project" value="UniProtKB-UniRule"/>
</dbReference>
<dbReference type="STRING" id="1349767.GJA_714"/>
<dbReference type="NCBIfam" id="NF003613">
    <property type="entry name" value="PRK05257.3-4"/>
    <property type="match status" value="1"/>
</dbReference>
<comment type="catalytic activity">
    <reaction evidence="1 9">
        <text>(S)-malate + a quinone = a quinol + oxaloacetate</text>
        <dbReference type="Rhea" id="RHEA:46012"/>
        <dbReference type="ChEBI" id="CHEBI:15589"/>
        <dbReference type="ChEBI" id="CHEBI:16452"/>
        <dbReference type="ChEBI" id="CHEBI:24646"/>
        <dbReference type="ChEBI" id="CHEBI:132124"/>
        <dbReference type="EC" id="1.1.5.4"/>
    </reaction>
</comment>
<proteinExistence type="inferred from homology"/>
<evidence type="ECO:0000256" key="3">
    <source>
        <dbReference type="ARBA" id="ARBA00005012"/>
    </source>
</evidence>
<protein>
    <recommendedName>
        <fullName evidence="9">Probable malate:quinone oxidoreductase</fullName>
        <ecNumber evidence="9">1.1.5.4</ecNumber>
    </recommendedName>
    <alternativeName>
        <fullName evidence="9">MQO</fullName>
    </alternativeName>
    <alternativeName>
        <fullName evidence="9">Malate dehydrogenase [quinone]</fullName>
    </alternativeName>
</protein>
<comment type="similarity">
    <text evidence="4 9">Belongs to the MQO family.</text>
</comment>
<keyword evidence="8 9" id="KW-0560">Oxidoreductase</keyword>